<sequence length="298" mass="32288">MNYLIDILKGMVIGISNIIPGVSGGTMAVSLGIYDRMIFSISQLFKNWKASLKTLLPILIGAAFGIVAFTYTIEFLLSQYTLPTALAFVGLILGGVPVLWVSFKAGLKMKNEKLTISHLVVFIIMFALVAVLPMFQGVESSFEAIAITPVSMIKLFFIGIIASATMIVPGMSGSLVLMILGYYYSIINTITSFIDALRAGDMVSLLPNFIILSVFGVGVLIGIFLISKVIEYLFKHYSSLTYSGILGLVLASPFAIMYNTDALNDLTTANGLPFALIGLALMVLCFMGIYQLSKKKIH</sequence>
<feature type="transmembrane region" description="Helical" evidence="1">
    <location>
        <begin position="239"/>
        <end position="259"/>
    </location>
</feature>
<organism evidence="2 3">
    <name type="scientific">Carnobacterium iners</name>
    <dbReference type="NCBI Taxonomy" id="1073423"/>
    <lineage>
        <taxon>Bacteria</taxon>
        <taxon>Bacillati</taxon>
        <taxon>Bacillota</taxon>
        <taxon>Bacilli</taxon>
        <taxon>Lactobacillales</taxon>
        <taxon>Carnobacteriaceae</taxon>
        <taxon>Carnobacterium</taxon>
    </lineage>
</organism>
<dbReference type="PANTHER" id="PTHR37308:SF1">
    <property type="entry name" value="POLYPRENYL-PHOSPHATE TRANSPORTER"/>
    <property type="match status" value="1"/>
</dbReference>
<reference evidence="2 3" key="1">
    <citation type="submission" date="2017-04" db="EMBL/GenBank/DDBJ databases">
        <authorList>
            <person name="Afonso C.L."/>
            <person name="Miller P.J."/>
            <person name="Scott M.A."/>
            <person name="Spackman E."/>
            <person name="Goraichik I."/>
            <person name="Dimitrov K.M."/>
            <person name="Suarez D.L."/>
            <person name="Swayne D.E."/>
        </authorList>
    </citation>
    <scope>NUCLEOTIDE SEQUENCE [LARGE SCALE GENOMIC DNA]</scope>
    <source>
        <strain evidence="2 3">LMG26642</strain>
    </source>
</reference>
<evidence type="ECO:0000256" key="1">
    <source>
        <dbReference type="SAM" id="Phobius"/>
    </source>
</evidence>
<gene>
    <name evidence="2" type="ORF">SAMN04488700_1369</name>
</gene>
<evidence type="ECO:0000313" key="3">
    <source>
        <dbReference type="Proteomes" id="UP000193435"/>
    </source>
</evidence>
<feature type="transmembrane region" description="Helical" evidence="1">
    <location>
        <begin position="206"/>
        <end position="227"/>
    </location>
</feature>
<keyword evidence="1" id="KW-0472">Membrane</keyword>
<dbReference type="Pfam" id="PF04018">
    <property type="entry name" value="VCA0040-like"/>
    <property type="match status" value="1"/>
</dbReference>
<keyword evidence="3" id="KW-1185">Reference proteome</keyword>
<dbReference type="Proteomes" id="UP000193435">
    <property type="component" value="Unassembled WGS sequence"/>
</dbReference>
<evidence type="ECO:0000313" key="2">
    <source>
        <dbReference type="EMBL" id="SMH32282.1"/>
    </source>
</evidence>
<feature type="transmembrane region" description="Helical" evidence="1">
    <location>
        <begin position="85"/>
        <end position="107"/>
    </location>
</feature>
<proteinExistence type="predicted"/>
<keyword evidence="1" id="KW-1133">Transmembrane helix</keyword>
<accession>A0A1X7N713</accession>
<name>A0A1X7N713_9LACT</name>
<dbReference type="AlphaFoldDB" id="A0A1X7N713"/>
<dbReference type="OrthoDB" id="9793746at2"/>
<keyword evidence="1" id="KW-0812">Transmembrane</keyword>
<dbReference type="PANTHER" id="PTHR37308">
    <property type="entry name" value="INTEGRAL MEMBRANE PROTEIN"/>
    <property type="match status" value="1"/>
</dbReference>
<dbReference type="RefSeq" id="WP_085559537.1">
    <property type="nucleotide sequence ID" value="NZ_FOAH01000007.1"/>
</dbReference>
<protein>
    <submittedName>
        <fullName evidence="2">Putative membrane protein</fullName>
    </submittedName>
</protein>
<feature type="transmembrane region" description="Helical" evidence="1">
    <location>
        <begin position="144"/>
        <end position="168"/>
    </location>
</feature>
<dbReference type="InterPro" id="IPR007163">
    <property type="entry name" value="VCA0040-like"/>
</dbReference>
<feature type="transmembrane region" description="Helical" evidence="1">
    <location>
        <begin position="55"/>
        <end position="73"/>
    </location>
</feature>
<feature type="transmembrane region" description="Helical" evidence="1">
    <location>
        <begin position="175"/>
        <end position="194"/>
    </location>
</feature>
<dbReference type="EMBL" id="FXBJ01000002">
    <property type="protein sequence ID" value="SMH32282.1"/>
    <property type="molecule type" value="Genomic_DNA"/>
</dbReference>
<feature type="transmembrane region" description="Helical" evidence="1">
    <location>
        <begin position="271"/>
        <end position="292"/>
    </location>
</feature>
<feature type="transmembrane region" description="Helical" evidence="1">
    <location>
        <begin position="12"/>
        <end position="34"/>
    </location>
</feature>
<feature type="transmembrane region" description="Helical" evidence="1">
    <location>
        <begin position="119"/>
        <end position="138"/>
    </location>
</feature>